<dbReference type="InterPro" id="IPR050273">
    <property type="entry name" value="GppA/Ppx_hydrolase"/>
</dbReference>
<evidence type="ECO:0000256" key="1">
    <source>
        <dbReference type="ARBA" id="ARBA00007125"/>
    </source>
</evidence>
<feature type="domain" description="Ppx/GppA phosphatase N-terminal" evidence="2">
    <location>
        <begin position="26"/>
        <end position="303"/>
    </location>
</feature>
<dbReference type="Proteomes" id="UP000075531">
    <property type="component" value="Unassembled WGS sequence"/>
</dbReference>
<dbReference type="OrthoDB" id="9814545at2"/>
<sequence length="508" mass="58538">MKNEIIASINLGSNSLGLMISQVNANGKIKILEDLKMPTNAGRDTFATKRINIKTINEICEVFNGFHQIINDYNIKWYRAVATSSIREAENREYVLEQIRMKAGINTEIINSSQERFFINKALYEVLPGIEEMVKKGVLVINIGSGGIEISVYDKKYLKFTEYIKVGSLRMREILSDLEKKTLDFASIMEQYLDSKMYPIKSIIKNMSIKNFVGLGGEFKSFNFLLKNDDEYISKKAINELFDDTKNVSMEKIMEKYKLHKNQAEFLLPSLIILRSFFNITEAKGVYIPTISLRYGLLINMVDEMFNTERGRKSVKDILGSMWYMCEKYGADINHSKCVKKFAINIFDGTKSIHGFSEKEKFYLKSASILHDIGKYVDINNNEIYCYSIIKAENIMGLSEREKNIIAATAMYHGDMIPKKEHKQYKYLSEEDKIVVSKLAAILKLAEALDTSHKQKIKDLHVDMGKTKAKFLVYSDYDITLEKWSFNKRSNFFNEVMGIEAVIKERKV</sequence>
<dbReference type="InterPro" id="IPR003607">
    <property type="entry name" value="HD/PDEase_dom"/>
</dbReference>
<dbReference type="SUPFAM" id="SSF109604">
    <property type="entry name" value="HD-domain/PDEase-like"/>
    <property type="match status" value="1"/>
</dbReference>
<dbReference type="Gene3D" id="1.10.3210.10">
    <property type="entry name" value="Hypothetical protein af1432"/>
    <property type="match status" value="1"/>
</dbReference>
<dbReference type="PANTHER" id="PTHR30005">
    <property type="entry name" value="EXOPOLYPHOSPHATASE"/>
    <property type="match status" value="1"/>
</dbReference>
<dbReference type="STRING" id="1121338.CLTEP_19910"/>
<dbReference type="Pfam" id="PF21447">
    <property type="entry name" value="Ppx-GppA_III"/>
    <property type="match status" value="1"/>
</dbReference>
<comment type="similarity">
    <text evidence="1">Belongs to the GppA/Ppx family.</text>
</comment>
<dbReference type="Pfam" id="PF02541">
    <property type="entry name" value="Ppx-GppA"/>
    <property type="match status" value="1"/>
</dbReference>
<dbReference type="InterPro" id="IPR043129">
    <property type="entry name" value="ATPase_NBD"/>
</dbReference>
<dbReference type="GO" id="GO:0008894">
    <property type="term" value="F:guanosine-5'-triphosphate,3'-diphosphate diphosphatase activity"/>
    <property type="evidence" value="ECO:0007669"/>
    <property type="project" value="UniProtKB-EC"/>
</dbReference>
<accession>A0A151B2E7</accession>
<dbReference type="Gene3D" id="3.30.420.150">
    <property type="entry name" value="Exopolyphosphatase. Domain 2"/>
    <property type="match status" value="1"/>
</dbReference>
<dbReference type="SUPFAM" id="SSF53067">
    <property type="entry name" value="Actin-like ATPase domain"/>
    <property type="match status" value="2"/>
</dbReference>
<gene>
    <name evidence="4" type="primary">gppA</name>
    <name evidence="4" type="ORF">CLTEP_19910</name>
</gene>
<dbReference type="AlphaFoldDB" id="A0A151B2E7"/>
<evidence type="ECO:0000259" key="2">
    <source>
        <dbReference type="Pfam" id="PF02541"/>
    </source>
</evidence>
<dbReference type="CDD" id="cd24006">
    <property type="entry name" value="ASKHA_NBD_PPX_GppA"/>
    <property type="match status" value="1"/>
</dbReference>
<reference evidence="4 5" key="1">
    <citation type="submission" date="2016-02" db="EMBL/GenBank/DDBJ databases">
        <title>Genome sequence of Clostridium tepidiprofundi DSM 19306.</title>
        <authorList>
            <person name="Poehlein A."/>
            <person name="Daniel R."/>
        </authorList>
    </citation>
    <scope>NUCLEOTIDE SEQUENCE [LARGE SCALE GENOMIC DNA]</scope>
    <source>
        <strain evidence="4 5">DSM 19306</strain>
    </source>
</reference>
<dbReference type="RefSeq" id="WP_066826216.1">
    <property type="nucleotide sequence ID" value="NZ_LTBA01000026.1"/>
</dbReference>
<feature type="domain" description="Ppx/GppA phosphatase C-terminal" evidence="3">
    <location>
        <begin position="325"/>
        <end position="471"/>
    </location>
</feature>
<dbReference type="InterPro" id="IPR003695">
    <property type="entry name" value="Ppx_GppA_N"/>
</dbReference>
<dbReference type="Gene3D" id="3.30.420.40">
    <property type="match status" value="1"/>
</dbReference>
<dbReference type="EMBL" id="LTBA01000026">
    <property type="protein sequence ID" value="KYH34091.1"/>
    <property type="molecule type" value="Genomic_DNA"/>
</dbReference>
<protein>
    <submittedName>
        <fullName evidence="4">Guanosine-5'-triphosphate,3'-diphosphate pyrophosphatase</fullName>
        <ecNumber evidence="4">3.6.1.40</ecNumber>
    </submittedName>
</protein>
<evidence type="ECO:0000313" key="5">
    <source>
        <dbReference type="Proteomes" id="UP000075531"/>
    </source>
</evidence>
<name>A0A151B2E7_9CLOT</name>
<dbReference type="InterPro" id="IPR048950">
    <property type="entry name" value="Ppx_GppA_C"/>
</dbReference>
<dbReference type="CDD" id="cd00077">
    <property type="entry name" value="HDc"/>
    <property type="match status" value="1"/>
</dbReference>
<dbReference type="PATRIC" id="fig|1121338.3.peg.2071"/>
<dbReference type="PANTHER" id="PTHR30005:SF0">
    <property type="entry name" value="RETROGRADE REGULATION PROTEIN 2"/>
    <property type="match status" value="1"/>
</dbReference>
<dbReference type="EC" id="3.6.1.40" evidence="4"/>
<proteinExistence type="inferred from homology"/>
<keyword evidence="4" id="KW-0378">Hydrolase</keyword>
<comment type="caution">
    <text evidence="4">The sequence shown here is derived from an EMBL/GenBank/DDBJ whole genome shotgun (WGS) entry which is preliminary data.</text>
</comment>
<evidence type="ECO:0000313" key="4">
    <source>
        <dbReference type="EMBL" id="KYH34091.1"/>
    </source>
</evidence>
<evidence type="ECO:0000259" key="3">
    <source>
        <dbReference type="Pfam" id="PF21447"/>
    </source>
</evidence>
<organism evidence="4 5">
    <name type="scientific">Clostridium tepidiprofundi DSM 19306</name>
    <dbReference type="NCBI Taxonomy" id="1121338"/>
    <lineage>
        <taxon>Bacteria</taxon>
        <taxon>Bacillati</taxon>
        <taxon>Bacillota</taxon>
        <taxon>Clostridia</taxon>
        <taxon>Eubacteriales</taxon>
        <taxon>Clostridiaceae</taxon>
        <taxon>Clostridium</taxon>
    </lineage>
</organism>
<keyword evidence="5" id="KW-1185">Reference proteome</keyword>